<evidence type="ECO:0000256" key="1">
    <source>
        <dbReference type="SAM" id="MobiDB-lite"/>
    </source>
</evidence>
<dbReference type="RefSeq" id="XP_001889287.1">
    <property type="nucleotide sequence ID" value="XM_001889252.1"/>
</dbReference>
<dbReference type="GeneID" id="6084951"/>
<accession>B0DZ97</accession>
<evidence type="ECO:0000313" key="2">
    <source>
        <dbReference type="EMBL" id="EDR00081.1"/>
    </source>
</evidence>
<evidence type="ECO:0000313" key="3">
    <source>
        <dbReference type="Proteomes" id="UP000001194"/>
    </source>
</evidence>
<dbReference type="Proteomes" id="UP000001194">
    <property type="component" value="Unassembled WGS sequence"/>
</dbReference>
<feature type="region of interest" description="Disordered" evidence="1">
    <location>
        <begin position="1"/>
        <end position="45"/>
    </location>
</feature>
<sequence length="149" mass="16962">MSLCHEKESAKSICPPSRWETPRPSSDLSSNSSENTDLPDDPARAEGIALYSFPDSCRTTKGNGYELKLYGPVGLQQRALFIPRYLSRRAAAKDLEQLLHAHLLQLQAEIQLEEIETSRDTQELQEAMLRVWRQKANLEVQLLNRILQT</sequence>
<reference evidence="2 3" key="1">
    <citation type="journal article" date="2008" name="Nature">
        <title>The genome of Laccaria bicolor provides insights into mycorrhizal symbiosis.</title>
        <authorList>
            <person name="Martin F."/>
            <person name="Aerts A."/>
            <person name="Ahren D."/>
            <person name="Brun A."/>
            <person name="Danchin E.G.J."/>
            <person name="Duchaussoy F."/>
            <person name="Gibon J."/>
            <person name="Kohler A."/>
            <person name="Lindquist E."/>
            <person name="Pereda V."/>
            <person name="Salamov A."/>
            <person name="Shapiro H.J."/>
            <person name="Wuyts J."/>
            <person name="Blaudez D."/>
            <person name="Buee M."/>
            <person name="Brokstein P."/>
            <person name="Canbaeck B."/>
            <person name="Cohen D."/>
            <person name="Courty P.E."/>
            <person name="Coutinho P.M."/>
            <person name="Delaruelle C."/>
            <person name="Detter J.C."/>
            <person name="Deveau A."/>
            <person name="DiFazio S."/>
            <person name="Duplessis S."/>
            <person name="Fraissinet-Tachet L."/>
            <person name="Lucic E."/>
            <person name="Frey-Klett P."/>
            <person name="Fourrey C."/>
            <person name="Feussner I."/>
            <person name="Gay G."/>
            <person name="Grimwood J."/>
            <person name="Hoegger P.J."/>
            <person name="Jain P."/>
            <person name="Kilaru S."/>
            <person name="Labbe J."/>
            <person name="Lin Y.C."/>
            <person name="Legue V."/>
            <person name="Le Tacon F."/>
            <person name="Marmeisse R."/>
            <person name="Melayah D."/>
            <person name="Montanini B."/>
            <person name="Muratet M."/>
            <person name="Nehls U."/>
            <person name="Niculita-Hirzel H."/>
            <person name="Oudot-Le Secq M.P."/>
            <person name="Peter M."/>
            <person name="Quesneville H."/>
            <person name="Rajashekar B."/>
            <person name="Reich M."/>
            <person name="Rouhier N."/>
            <person name="Schmutz J."/>
            <person name="Yin T."/>
            <person name="Chalot M."/>
            <person name="Henrissat B."/>
            <person name="Kuees U."/>
            <person name="Lucas S."/>
            <person name="Van de Peer Y."/>
            <person name="Podila G.K."/>
            <person name="Polle A."/>
            <person name="Pukkila P.J."/>
            <person name="Richardson P.M."/>
            <person name="Rouze P."/>
            <person name="Sanders I.R."/>
            <person name="Stajich J.E."/>
            <person name="Tunlid A."/>
            <person name="Tuskan G."/>
            <person name="Grigoriev I.V."/>
        </authorList>
    </citation>
    <scope>NUCLEOTIDE SEQUENCE [LARGE SCALE GENOMIC DNA]</scope>
    <source>
        <strain evidence="3">S238N-H82 / ATCC MYA-4686</strain>
    </source>
</reference>
<name>B0DZ97_LACBS</name>
<dbReference type="AlphaFoldDB" id="B0DZ97"/>
<proteinExistence type="predicted"/>
<dbReference type="InParanoid" id="B0DZ97"/>
<protein>
    <submittedName>
        <fullName evidence="2">Predicted protein</fullName>
    </submittedName>
</protein>
<organism evidence="3">
    <name type="scientific">Laccaria bicolor (strain S238N-H82 / ATCC MYA-4686)</name>
    <name type="common">Bicoloured deceiver</name>
    <name type="synonym">Laccaria laccata var. bicolor</name>
    <dbReference type="NCBI Taxonomy" id="486041"/>
    <lineage>
        <taxon>Eukaryota</taxon>
        <taxon>Fungi</taxon>
        <taxon>Dikarya</taxon>
        <taxon>Basidiomycota</taxon>
        <taxon>Agaricomycotina</taxon>
        <taxon>Agaricomycetes</taxon>
        <taxon>Agaricomycetidae</taxon>
        <taxon>Agaricales</taxon>
        <taxon>Agaricineae</taxon>
        <taxon>Hydnangiaceae</taxon>
        <taxon>Laccaria</taxon>
    </lineage>
</organism>
<keyword evidence="3" id="KW-1185">Reference proteome</keyword>
<dbReference type="HOGENOM" id="CLU_1749993_0_0_1"/>
<dbReference type="KEGG" id="lbc:LACBIDRAFT_334458"/>
<dbReference type="EMBL" id="DS547154">
    <property type="protein sequence ID" value="EDR00081.1"/>
    <property type="molecule type" value="Genomic_DNA"/>
</dbReference>
<gene>
    <name evidence="2" type="ORF">LACBIDRAFT_334458</name>
</gene>
<feature type="compositionally biased region" description="Basic and acidic residues" evidence="1">
    <location>
        <begin position="1"/>
        <end position="10"/>
    </location>
</feature>